<dbReference type="EMBL" id="JASPKY010000291">
    <property type="protein sequence ID" value="KAK9710554.1"/>
    <property type="molecule type" value="Genomic_DNA"/>
</dbReference>
<gene>
    <name evidence="2" type="ORF">QE152_g25974</name>
</gene>
<dbReference type="PANTHER" id="PTHR21261:SF15">
    <property type="entry name" value="BEATEN PATH IIIA, ISOFORM D-RELATED"/>
    <property type="match status" value="1"/>
</dbReference>
<accession>A0AAW1K0A0</accession>
<dbReference type="InterPro" id="IPR013783">
    <property type="entry name" value="Ig-like_fold"/>
</dbReference>
<proteinExistence type="predicted"/>
<organism evidence="2 3">
    <name type="scientific">Popillia japonica</name>
    <name type="common">Japanese beetle</name>
    <dbReference type="NCBI Taxonomy" id="7064"/>
    <lineage>
        <taxon>Eukaryota</taxon>
        <taxon>Metazoa</taxon>
        <taxon>Ecdysozoa</taxon>
        <taxon>Arthropoda</taxon>
        <taxon>Hexapoda</taxon>
        <taxon>Insecta</taxon>
        <taxon>Pterygota</taxon>
        <taxon>Neoptera</taxon>
        <taxon>Endopterygota</taxon>
        <taxon>Coleoptera</taxon>
        <taxon>Polyphaga</taxon>
        <taxon>Scarabaeiformia</taxon>
        <taxon>Scarabaeidae</taxon>
        <taxon>Rutelinae</taxon>
        <taxon>Popillia</taxon>
    </lineage>
</organism>
<comment type="caution">
    <text evidence="2">The sequence shown here is derived from an EMBL/GenBank/DDBJ whole genome shotgun (WGS) entry which is preliminary data.</text>
</comment>
<keyword evidence="3" id="KW-1185">Reference proteome</keyword>
<dbReference type="InterPro" id="IPR036179">
    <property type="entry name" value="Ig-like_dom_sf"/>
</dbReference>
<dbReference type="FunFam" id="2.60.40.10:FF:000437">
    <property type="entry name" value="Beat-IIIc, isoform A"/>
    <property type="match status" value="1"/>
</dbReference>
<feature type="domain" description="Ig-like" evidence="1">
    <location>
        <begin position="1"/>
        <end position="108"/>
    </location>
</feature>
<evidence type="ECO:0000259" key="1">
    <source>
        <dbReference type="PROSITE" id="PS50835"/>
    </source>
</evidence>
<dbReference type="PROSITE" id="PS50835">
    <property type="entry name" value="IG_LIKE"/>
    <property type="match status" value="1"/>
</dbReference>
<dbReference type="Proteomes" id="UP001458880">
    <property type="component" value="Unassembled WGS sequence"/>
</dbReference>
<dbReference type="AlphaFoldDB" id="A0AAW1K0A0"/>
<evidence type="ECO:0000313" key="2">
    <source>
        <dbReference type="EMBL" id="KAK9710554.1"/>
    </source>
</evidence>
<dbReference type="InterPro" id="IPR007110">
    <property type="entry name" value="Ig-like_dom"/>
</dbReference>
<dbReference type="Gene3D" id="2.60.40.10">
    <property type="entry name" value="Immunoglobulins"/>
    <property type="match status" value="2"/>
</dbReference>
<protein>
    <recommendedName>
        <fullName evidence="1">Ig-like domain-containing protein</fullName>
    </recommendedName>
</protein>
<sequence>MTAPAIADPREDLDLDCHFDMGIEKLYAVKWYKDDQEFFRYMPYQQPHVKMFPVAGVHMLPHETSCGQSRCKVRLTGLTRDHSGGAYRCEVSSDAPAFRLASETHNVTVAALPKVNPVIVGLRDSYQLGDVLAVECRSSAGDPIPELNWYINDVKAPSNIVGDSISSSPKDDGLEHRTVTLRFQIDRKYTQGNFIRLRCVSTVFGIPVSPQTVIRNVAVKAQPTTQVNNEKLHWPDVSSNKPKLQINSSLLCYCYCTVIAYFSFRIRADKLTLASCVTAIAP</sequence>
<evidence type="ECO:0000313" key="3">
    <source>
        <dbReference type="Proteomes" id="UP001458880"/>
    </source>
</evidence>
<name>A0AAW1K0A0_POPJA</name>
<reference evidence="2 3" key="1">
    <citation type="journal article" date="2024" name="BMC Genomics">
        <title>De novo assembly and annotation of Popillia japonica's genome with initial clues to its potential as an invasive pest.</title>
        <authorList>
            <person name="Cucini C."/>
            <person name="Boschi S."/>
            <person name="Funari R."/>
            <person name="Cardaioli E."/>
            <person name="Iannotti N."/>
            <person name="Marturano G."/>
            <person name="Paoli F."/>
            <person name="Bruttini M."/>
            <person name="Carapelli A."/>
            <person name="Frati F."/>
            <person name="Nardi F."/>
        </authorList>
    </citation>
    <scope>NUCLEOTIDE SEQUENCE [LARGE SCALE GENOMIC DNA]</scope>
    <source>
        <strain evidence="2">DMR45628</strain>
    </source>
</reference>
<dbReference type="SUPFAM" id="SSF48726">
    <property type="entry name" value="Immunoglobulin"/>
    <property type="match status" value="2"/>
</dbReference>
<dbReference type="PANTHER" id="PTHR21261">
    <property type="entry name" value="BEAT PROTEIN"/>
    <property type="match status" value="1"/>
</dbReference>